<evidence type="ECO:0000313" key="1">
    <source>
        <dbReference type="EMBL" id="TFK32544.1"/>
    </source>
</evidence>
<keyword evidence="2" id="KW-1185">Reference proteome</keyword>
<evidence type="ECO:0000313" key="2">
    <source>
        <dbReference type="Proteomes" id="UP000308652"/>
    </source>
</evidence>
<sequence>MVNVNQLVPQPNHPANYEAHGLSKEYPLNLKHSPCSKPSWKYGLAGRWSPTTQHPPASIASTANIHHQTTYGTYILLLLRLVVGLLGHVRTIHPRFPPIVTTIIANPHLPASMAAVSIMYYVGRINLRTFFSGMMHHRYFHEPRPYTPHHYFVSTQARLNYYSGYDAQVSRRNTKASREKLQARTTFDSRTCLQSLNTHHLLPNPISTPVLLLISTSAAPLKWASMSTSSDNFGTSSTNSLSL</sequence>
<dbReference type="AlphaFoldDB" id="A0A5C3LHF8"/>
<name>A0A5C3LHF8_9AGAR</name>
<reference evidence="1 2" key="1">
    <citation type="journal article" date="2019" name="Nat. Ecol. Evol.">
        <title>Megaphylogeny resolves global patterns of mushroom evolution.</title>
        <authorList>
            <person name="Varga T."/>
            <person name="Krizsan K."/>
            <person name="Foldi C."/>
            <person name="Dima B."/>
            <person name="Sanchez-Garcia M."/>
            <person name="Sanchez-Ramirez S."/>
            <person name="Szollosi G.J."/>
            <person name="Szarkandi J.G."/>
            <person name="Papp V."/>
            <person name="Albert L."/>
            <person name="Andreopoulos W."/>
            <person name="Angelini C."/>
            <person name="Antonin V."/>
            <person name="Barry K.W."/>
            <person name="Bougher N.L."/>
            <person name="Buchanan P."/>
            <person name="Buyck B."/>
            <person name="Bense V."/>
            <person name="Catcheside P."/>
            <person name="Chovatia M."/>
            <person name="Cooper J."/>
            <person name="Damon W."/>
            <person name="Desjardin D."/>
            <person name="Finy P."/>
            <person name="Geml J."/>
            <person name="Haridas S."/>
            <person name="Hughes K."/>
            <person name="Justo A."/>
            <person name="Karasinski D."/>
            <person name="Kautmanova I."/>
            <person name="Kiss B."/>
            <person name="Kocsube S."/>
            <person name="Kotiranta H."/>
            <person name="LaButti K.M."/>
            <person name="Lechner B.E."/>
            <person name="Liimatainen K."/>
            <person name="Lipzen A."/>
            <person name="Lukacs Z."/>
            <person name="Mihaltcheva S."/>
            <person name="Morgado L.N."/>
            <person name="Niskanen T."/>
            <person name="Noordeloos M.E."/>
            <person name="Ohm R.A."/>
            <person name="Ortiz-Santana B."/>
            <person name="Ovrebo C."/>
            <person name="Racz N."/>
            <person name="Riley R."/>
            <person name="Savchenko A."/>
            <person name="Shiryaev A."/>
            <person name="Soop K."/>
            <person name="Spirin V."/>
            <person name="Szebenyi C."/>
            <person name="Tomsovsky M."/>
            <person name="Tulloss R.E."/>
            <person name="Uehling J."/>
            <person name="Grigoriev I.V."/>
            <person name="Vagvolgyi C."/>
            <person name="Papp T."/>
            <person name="Martin F.M."/>
            <person name="Miettinen O."/>
            <person name="Hibbett D.S."/>
            <person name="Nagy L.G."/>
        </authorList>
    </citation>
    <scope>NUCLEOTIDE SEQUENCE [LARGE SCALE GENOMIC DNA]</scope>
    <source>
        <strain evidence="1 2">CBS 166.37</strain>
    </source>
</reference>
<dbReference type="Proteomes" id="UP000308652">
    <property type="component" value="Unassembled WGS sequence"/>
</dbReference>
<organism evidence="1 2">
    <name type="scientific">Crucibulum laeve</name>
    <dbReference type="NCBI Taxonomy" id="68775"/>
    <lineage>
        <taxon>Eukaryota</taxon>
        <taxon>Fungi</taxon>
        <taxon>Dikarya</taxon>
        <taxon>Basidiomycota</taxon>
        <taxon>Agaricomycotina</taxon>
        <taxon>Agaricomycetes</taxon>
        <taxon>Agaricomycetidae</taxon>
        <taxon>Agaricales</taxon>
        <taxon>Agaricineae</taxon>
        <taxon>Nidulariaceae</taxon>
        <taxon>Crucibulum</taxon>
    </lineage>
</organism>
<protein>
    <submittedName>
        <fullName evidence="1">Uncharacterized protein</fullName>
    </submittedName>
</protein>
<proteinExistence type="predicted"/>
<accession>A0A5C3LHF8</accession>
<dbReference type="EMBL" id="ML213671">
    <property type="protein sequence ID" value="TFK32544.1"/>
    <property type="molecule type" value="Genomic_DNA"/>
</dbReference>
<gene>
    <name evidence="1" type="ORF">BDQ12DRAFT_671001</name>
</gene>